<keyword evidence="1" id="KW-1133">Transmembrane helix</keyword>
<dbReference type="EMBL" id="ML210185">
    <property type="protein sequence ID" value="TFK25506.1"/>
    <property type="molecule type" value="Genomic_DNA"/>
</dbReference>
<feature type="transmembrane region" description="Helical" evidence="1">
    <location>
        <begin position="21"/>
        <end position="41"/>
    </location>
</feature>
<feature type="transmembrane region" description="Helical" evidence="1">
    <location>
        <begin position="53"/>
        <end position="72"/>
    </location>
</feature>
<gene>
    <name evidence="2" type="ORF">FA15DRAFT_668382</name>
</gene>
<dbReference type="OrthoDB" id="3362027at2759"/>
<accession>A0A5C3KY65</accession>
<dbReference type="STRING" id="230819.A0A5C3KY65"/>
<dbReference type="Proteomes" id="UP000307440">
    <property type="component" value="Unassembled WGS sequence"/>
</dbReference>
<dbReference type="AlphaFoldDB" id="A0A5C3KY65"/>
<reference evidence="2 3" key="1">
    <citation type="journal article" date="2019" name="Nat. Ecol. Evol.">
        <title>Megaphylogeny resolves global patterns of mushroom evolution.</title>
        <authorList>
            <person name="Varga T."/>
            <person name="Krizsan K."/>
            <person name="Foldi C."/>
            <person name="Dima B."/>
            <person name="Sanchez-Garcia M."/>
            <person name="Sanchez-Ramirez S."/>
            <person name="Szollosi G.J."/>
            <person name="Szarkandi J.G."/>
            <person name="Papp V."/>
            <person name="Albert L."/>
            <person name="Andreopoulos W."/>
            <person name="Angelini C."/>
            <person name="Antonin V."/>
            <person name="Barry K.W."/>
            <person name="Bougher N.L."/>
            <person name="Buchanan P."/>
            <person name="Buyck B."/>
            <person name="Bense V."/>
            <person name="Catcheside P."/>
            <person name="Chovatia M."/>
            <person name="Cooper J."/>
            <person name="Damon W."/>
            <person name="Desjardin D."/>
            <person name="Finy P."/>
            <person name="Geml J."/>
            <person name="Haridas S."/>
            <person name="Hughes K."/>
            <person name="Justo A."/>
            <person name="Karasinski D."/>
            <person name="Kautmanova I."/>
            <person name="Kiss B."/>
            <person name="Kocsube S."/>
            <person name="Kotiranta H."/>
            <person name="LaButti K.M."/>
            <person name="Lechner B.E."/>
            <person name="Liimatainen K."/>
            <person name="Lipzen A."/>
            <person name="Lukacs Z."/>
            <person name="Mihaltcheva S."/>
            <person name="Morgado L.N."/>
            <person name="Niskanen T."/>
            <person name="Noordeloos M.E."/>
            <person name="Ohm R.A."/>
            <person name="Ortiz-Santana B."/>
            <person name="Ovrebo C."/>
            <person name="Racz N."/>
            <person name="Riley R."/>
            <person name="Savchenko A."/>
            <person name="Shiryaev A."/>
            <person name="Soop K."/>
            <person name="Spirin V."/>
            <person name="Szebenyi C."/>
            <person name="Tomsovsky M."/>
            <person name="Tulloss R.E."/>
            <person name="Uehling J."/>
            <person name="Grigoriev I.V."/>
            <person name="Vagvolgyi C."/>
            <person name="Papp T."/>
            <person name="Martin F.M."/>
            <person name="Miettinen O."/>
            <person name="Hibbett D.S."/>
            <person name="Nagy L.G."/>
        </authorList>
    </citation>
    <scope>NUCLEOTIDE SEQUENCE [LARGE SCALE GENOMIC DNA]</scope>
    <source>
        <strain evidence="2 3">CBS 121175</strain>
    </source>
</reference>
<evidence type="ECO:0000256" key="1">
    <source>
        <dbReference type="SAM" id="Phobius"/>
    </source>
</evidence>
<sequence length="185" mass="20259">MTVETVRTRTFCCCIPVRVGVILLALLGLIGGGLISAVSIIALKKSQGLEKSMALNVAAFIILSLVSLLGLIGGIARKLILVRIYFGLVIFQLAFSFAGGIYAIYRVFQDTSNFVKECELPGAENPEKVTESCNQAIKLIKGLMITAFILVWFLQVGACVVVHRYGKQLEDEEETRSIVKDTETW</sequence>
<evidence type="ECO:0000313" key="3">
    <source>
        <dbReference type="Proteomes" id="UP000307440"/>
    </source>
</evidence>
<feature type="transmembrane region" description="Helical" evidence="1">
    <location>
        <begin position="84"/>
        <end position="105"/>
    </location>
</feature>
<evidence type="ECO:0000313" key="2">
    <source>
        <dbReference type="EMBL" id="TFK25506.1"/>
    </source>
</evidence>
<organism evidence="2 3">
    <name type="scientific">Coprinopsis marcescibilis</name>
    <name type="common">Agaric fungus</name>
    <name type="synonym">Psathyrella marcescibilis</name>
    <dbReference type="NCBI Taxonomy" id="230819"/>
    <lineage>
        <taxon>Eukaryota</taxon>
        <taxon>Fungi</taxon>
        <taxon>Dikarya</taxon>
        <taxon>Basidiomycota</taxon>
        <taxon>Agaricomycotina</taxon>
        <taxon>Agaricomycetes</taxon>
        <taxon>Agaricomycetidae</taxon>
        <taxon>Agaricales</taxon>
        <taxon>Agaricineae</taxon>
        <taxon>Psathyrellaceae</taxon>
        <taxon>Coprinopsis</taxon>
    </lineage>
</organism>
<keyword evidence="1" id="KW-0472">Membrane</keyword>
<keyword evidence="1" id="KW-0812">Transmembrane</keyword>
<proteinExistence type="predicted"/>
<keyword evidence="3" id="KW-1185">Reference proteome</keyword>
<protein>
    <submittedName>
        <fullName evidence="2">Uncharacterized protein</fullName>
    </submittedName>
</protein>
<feature type="transmembrane region" description="Helical" evidence="1">
    <location>
        <begin position="142"/>
        <end position="162"/>
    </location>
</feature>
<name>A0A5C3KY65_COPMA</name>